<feature type="region of interest" description="Disordered" evidence="1">
    <location>
        <begin position="328"/>
        <end position="349"/>
    </location>
</feature>
<organism evidence="2 3">
    <name type="scientific">Brevundimonas nasdae</name>
    <dbReference type="NCBI Taxonomy" id="172043"/>
    <lineage>
        <taxon>Bacteria</taxon>
        <taxon>Pseudomonadati</taxon>
        <taxon>Pseudomonadota</taxon>
        <taxon>Alphaproteobacteria</taxon>
        <taxon>Caulobacterales</taxon>
        <taxon>Caulobacteraceae</taxon>
        <taxon>Brevundimonas</taxon>
    </lineage>
</organism>
<accession>A0A0B4CF09</accession>
<dbReference type="STRING" id="172043.RM53_05035"/>
<sequence>MASTRFTGPDGHVFEFEDGTPEHVRRAFIQRHYGTSAEQTNSRRSAAVSLSAPKDKRSLGERLGDLFSNTVNTGFIAEGWRAGLDDTADYIEAAQRGDHKAALKVNDRFTLNPIRLVSRLYNSGGVLTDMTQNTQDTREAADDWVSRERARRQEFAQASRDDPFWQAEGGIVGKTLHGGAALLGTLGGAALDPTSYITGGSSIGAKIAVQATVAGAVDLLAQTDATGLTQDRYDVLQTVLSAGAGAAFTGAFEGAGALLKGRGNVRARIDADLRSEPVNLSQTFRDELDTADAISLPALTRDDWTFRPTQQGPVSALPMRVEAPRAERMDGPRVDGADAGPDIKPEWTKGMSPERLKAVTEHLDRLKAFIKPDQVERFVRWAGKEDVNITDDPSPHWNQEIFDFDKLANEPEKFEEIVGVMAQIFKPLYDAAGDAKQTWKSVRDRQAAFGVTVSDVVKAHSDITGDNGIAAKMHALETISIQHTDHLVTKMAALEKSLNGGDINSGLIGDVAAQLQATVMFDAMAAGAKSEIGRALNIMKMAKQRTRILNDIQGQMDLMADALGTGDLDPKSLAEALKKLREAYGSGGERALKDELRKGRHMGFGDYLSYYIVAGYLTTPATAVRNAVGSVLHASMTVGERYIAAGITSPLRRGLGGKRTSAEGVTFREANAYLFGIHQSFVDATKAGFKAFVHAAPQTDIETSVGRYAMAQPFEFNAERAAKWKKGGLMVIPDMAMTGLFGTLRTLGIRPSLGMDEFTKVMTRRMQINALAAREASYRSARLRGKEADRVYAKTLDAVTQRPTAEAFVRAKNEFEAVGADYDPAKSYAGDTRLEDAADVLASVDLHEMANDYARLMAFQKTGPAVEAFEKAMKYIPIVKALYVPFLRTPLNLVRAGMVDRNPALAWITKENRAAFKTYFAALDGQEKALSRGGAEADIVMARMVSGMALMGTAAMLFANGDLVGKRSPAEEQDGIKSYSIRLGGRWYQYSTLSPVAEMIGITADLYQTMRDRDLADDQSTALAGGVMGAIMNNIVNKAALQGVGDFFDLLDPSFSNTESSRGEAITKAAFKKLGDSLVPAIVRNTAQAQDPVMREASEFLDYFARNIPMLSDSLPERRDWLGLPIVRKDKDGGFIEALVQPLRVSEREDDMVRLEISALAQNDPDLLMATRPAARFNGQKITPKEHARVLAIQGQEWRDPSTGLNMHEALAELVNSEDYASYSDPRRAQSIKDTVSRYRRLATAAIKRGDYPDMDPMLDRTGTAQAQDMGEKKGWEPYRIENKARSYGVSEDALANIMSFGAD</sequence>
<protein>
    <recommendedName>
        <fullName evidence="4">Large polyvalent protein associated domain-containing protein</fullName>
    </recommendedName>
</protein>
<evidence type="ECO:0000313" key="2">
    <source>
        <dbReference type="EMBL" id="KIC59769.1"/>
    </source>
</evidence>
<evidence type="ECO:0008006" key="4">
    <source>
        <dbReference type="Google" id="ProtNLM"/>
    </source>
</evidence>
<feature type="region of interest" description="Disordered" evidence="1">
    <location>
        <begin position="33"/>
        <end position="53"/>
    </location>
</feature>
<proteinExistence type="predicted"/>
<evidence type="ECO:0000256" key="1">
    <source>
        <dbReference type="SAM" id="MobiDB-lite"/>
    </source>
</evidence>
<evidence type="ECO:0000313" key="3">
    <source>
        <dbReference type="Proteomes" id="UP000031166"/>
    </source>
</evidence>
<gene>
    <name evidence="2" type="ORF">RM53_05035</name>
</gene>
<comment type="caution">
    <text evidence="2">The sequence shown here is derived from an EMBL/GenBank/DDBJ whole genome shotgun (WGS) entry which is preliminary data.</text>
</comment>
<name>A0A0B4CF09_9CAUL</name>
<reference evidence="2 3" key="1">
    <citation type="submission" date="2014-12" db="EMBL/GenBank/DDBJ databases">
        <title>Genome sequencing of Brevundimonas nasdae TPW30.</title>
        <authorList>
            <person name="Tan P.W."/>
            <person name="Chan K.-G."/>
        </authorList>
    </citation>
    <scope>NUCLEOTIDE SEQUENCE [LARGE SCALE GENOMIC DNA]</scope>
    <source>
        <strain evidence="2 3">TPW30</strain>
    </source>
</reference>
<dbReference type="Proteomes" id="UP000031166">
    <property type="component" value="Unassembled WGS sequence"/>
</dbReference>
<dbReference type="EMBL" id="JWSY01000005">
    <property type="protein sequence ID" value="KIC59769.1"/>
    <property type="molecule type" value="Genomic_DNA"/>
</dbReference>
<dbReference type="RefSeq" id="WP_039244809.1">
    <property type="nucleotide sequence ID" value="NZ_JWSY01000005.1"/>
</dbReference>